<reference evidence="1" key="1">
    <citation type="submission" date="2020-07" db="EMBL/GenBank/DDBJ databases">
        <title>The High-quality genome of the commercially important snow crab, Chionoecetes opilio.</title>
        <authorList>
            <person name="Jeong J.-H."/>
            <person name="Ryu S."/>
        </authorList>
    </citation>
    <scope>NUCLEOTIDE SEQUENCE</scope>
    <source>
        <strain evidence="1">MADBK_172401_WGS</strain>
        <tissue evidence="1">Digestive gland</tissue>
    </source>
</reference>
<keyword evidence="2" id="KW-1185">Reference proteome</keyword>
<gene>
    <name evidence="1" type="ORF">GWK47_042830</name>
</gene>
<dbReference type="EMBL" id="JACEEZ010008344">
    <property type="protein sequence ID" value="KAG0723370.1"/>
    <property type="molecule type" value="Genomic_DNA"/>
</dbReference>
<organism evidence="1 2">
    <name type="scientific">Chionoecetes opilio</name>
    <name type="common">Atlantic snow crab</name>
    <name type="synonym">Cancer opilio</name>
    <dbReference type="NCBI Taxonomy" id="41210"/>
    <lineage>
        <taxon>Eukaryota</taxon>
        <taxon>Metazoa</taxon>
        <taxon>Ecdysozoa</taxon>
        <taxon>Arthropoda</taxon>
        <taxon>Crustacea</taxon>
        <taxon>Multicrustacea</taxon>
        <taxon>Malacostraca</taxon>
        <taxon>Eumalacostraca</taxon>
        <taxon>Eucarida</taxon>
        <taxon>Decapoda</taxon>
        <taxon>Pleocyemata</taxon>
        <taxon>Brachyura</taxon>
        <taxon>Eubrachyura</taxon>
        <taxon>Majoidea</taxon>
        <taxon>Majidae</taxon>
        <taxon>Chionoecetes</taxon>
    </lineage>
</organism>
<accession>A0A8J4Y8S7</accession>
<evidence type="ECO:0000313" key="1">
    <source>
        <dbReference type="EMBL" id="KAG0723370.1"/>
    </source>
</evidence>
<comment type="caution">
    <text evidence="1">The sequence shown here is derived from an EMBL/GenBank/DDBJ whole genome shotgun (WGS) entry which is preliminary data.</text>
</comment>
<name>A0A8J4Y8S7_CHIOP</name>
<proteinExistence type="predicted"/>
<dbReference type="Proteomes" id="UP000770661">
    <property type="component" value="Unassembled WGS sequence"/>
</dbReference>
<evidence type="ECO:0000313" key="2">
    <source>
        <dbReference type="Proteomes" id="UP000770661"/>
    </source>
</evidence>
<dbReference type="AlphaFoldDB" id="A0A8J4Y8S7"/>
<protein>
    <submittedName>
        <fullName evidence="1">Uncharacterized protein</fullName>
    </submittedName>
</protein>
<sequence>MFLPCLYSSYSSIMYHNHESAAVKKFHILETRPIKVRWCMLARERGTSTASPLVLRVATLGGCHNPARWLQSLHLCLVEYHKRRDVPAVFQLVKGTRRLVLGRGVWGVCSIHQSQGSTLDAVPSVSLLVCEAAHDITTLLETRASLDCRGSCLPFAGQIPSKRPFGTGSTTWSLHPELALPLEWRGCVPGSKSGGPGFDPGPGKKS</sequence>